<proteinExistence type="inferred from homology"/>
<dbReference type="InterPro" id="IPR000182">
    <property type="entry name" value="GNAT_dom"/>
</dbReference>
<sequence length="273" mass="30429">MRQLWPGTGDRPTQPVFAHCTPDPNPQCTIKGCASFLALEIKAVKLVGYLSCQTPCHDDIAALVDLDQRTLGGLWSAEGYGRELDSPNSCLLMLVHRPHSIQENQADLSTASMAALKMASGSENAKPQPSSASSLELSDEPTLLGLGCYWAILDEAHITVLAVDPRYQRRGLGKWLLVNLLVDASERPLTRATLEVRPSNSRALALYESFGFETLGRRRHYYADGEDALILWQKSLKTAEFRDQLWQQRSAVSDRLKRQGWQITNKKLPLNRT</sequence>
<dbReference type="PANTHER" id="PTHR43420:SF44">
    <property type="entry name" value="ACETYLTRANSFERASE YPEA"/>
    <property type="match status" value="1"/>
</dbReference>
<keyword evidence="6" id="KW-0687">Ribonucleoprotein</keyword>
<comment type="caution">
    <text evidence="6">The sequence shown here is derived from an EMBL/GenBank/DDBJ whole genome shotgun (WGS) entry which is preliminary data.</text>
</comment>
<evidence type="ECO:0000256" key="2">
    <source>
        <dbReference type="ARBA" id="ARBA00022490"/>
    </source>
</evidence>
<dbReference type="EC" id="2.3.1.266" evidence="6"/>
<dbReference type="PANTHER" id="PTHR43420">
    <property type="entry name" value="ACETYLTRANSFERASE"/>
    <property type="match status" value="1"/>
</dbReference>
<dbReference type="InterPro" id="IPR016181">
    <property type="entry name" value="Acyl_CoA_acyltransferase"/>
</dbReference>
<keyword evidence="2" id="KW-0963">Cytoplasm</keyword>
<dbReference type="RefSeq" id="WP_199325803.1">
    <property type="nucleotide sequence ID" value="NZ_JAMPKX010000003.1"/>
</dbReference>
<dbReference type="GO" id="GO:0008999">
    <property type="term" value="F:protein-N-terminal-alanine acetyltransferase activity"/>
    <property type="evidence" value="ECO:0007669"/>
    <property type="project" value="UniProtKB-EC"/>
</dbReference>
<dbReference type="Pfam" id="PF00583">
    <property type="entry name" value="Acetyltransf_1"/>
    <property type="match status" value="1"/>
</dbReference>
<dbReference type="SUPFAM" id="SSF55729">
    <property type="entry name" value="Acyl-CoA N-acyltransferases (Nat)"/>
    <property type="match status" value="1"/>
</dbReference>
<evidence type="ECO:0000256" key="3">
    <source>
        <dbReference type="ARBA" id="ARBA00022679"/>
    </source>
</evidence>
<dbReference type="Gene3D" id="3.40.630.30">
    <property type="match status" value="1"/>
</dbReference>
<dbReference type="InterPro" id="IPR006464">
    <property type="entry name" value="AcTrfase_RimI/Ard1"/>
</dbReference>
<dbReference type="Proteomes" id="UP001482513">
    <property type="component" value="Unassembled WGS sequence"/>
</dbReference>
<dbReference type="PROSITE" id="PS51186">
    <property type="entry name" value="GNAT"/>
    <property type="match status" value="1"/>
</dbReference>
<dbReference type="GO" id="GO:0005840">
    <property type="term" value="C:ribosome"/>
    <property type="evidence" value="ECO:0007669"/>
    <property type="project" value="UniProtKB-KW"/>
</dbReference>
<evidence type="ECO:0000259" key="5">
    <source>
        <dbReference type="PROSITE" id="PS51186"/>
    </source>
</evidence>
<organism evidence="6 7">
    <name type="scientific">Leptolyngbya subtilissima DQ-A4</name>
    <dbReference type="NCBI Taxonomy" id="2933933"/>
    <lineage>
        <taxon>Bacteria</taxon>
        <taxon>Bacillati</taxon>
        <taxon>Cyanobacteriota</taxon>
        <taxon>Cyanophyceae</taxon>
        <taxon>Leptolyngbyales</taxon>
        <taxon>Leptolyngbyaceae</taxon>
        <taxon>Leptolyngbya group</taxon>
        <taxon>Leptolyngbya</taxon>
    </lineage>
</organism>
<dbReference type="CDD" id="cd04301">
    <property type="entry name" value="NAT_SF"/>
    <property type="match status" value="1"/>
</dbReference>
<feature type="domain" description="N-acetyltransferase" evidence="5">
    <location>
        <begin position="39"/>
        <end position="237"/>
    </location>
</feature>
<protein>
    <submittedName>
        <fullName evidence="6">Ribosomal protein S18-alanine N-acetyltransferase</fullName>
        <ecNumber evidence="6">2.3.1.266</ecNumber>
    </submittedName>
</protein>
<comment type="similarity">
    <text evidence="1">Belongs to the acetyltransferase family. RimI subfamily.</text>
</comment>
<evidence type="ECO:0000313" key="7">
    <source>
        <dbReference type="Proteomes" id="UP001482513"/>
    </source>
</evidence>
<evidence type="ECO:0000256" key="4">
    <source>
        <dbReference type="ARBA" id="ARBA00023315"/>
    </source>
</evidence>
<evidence type="ECO:0000313" key="6">
    <source>
        <dbReference type="EMBL" id="MEP0947348.1"/>
    </source>
</evidence>
<evidence type="ECO:0000256" key="1">
    <source>
        <dbReference type="ARBA" id="ARBA00005395"/>
    </source>
</evidence>
<accession>A0ABV0K3N9</accession>
<keyword evidence="4 6" id="KW-0012">Acyltransferase</keyword>
<dbReference type="NCBIfam" id="TIGR01575">
    <property type="entry name" value="rimI"/>
    <property type="match status" value="1"/>
</dbReference>
<keyword evidence="3 6" id="KW-0808">Transferase</keyword>
<gene>
    <name evidence="6" type="primary">rimI</name>
    <name evidence="6" type="ORF">NC992_10730</name>
</gene>
<keyword evidence="6" id="KW-0689">Ribosomal protein</keyword>
<keyword evidence="7" id="KW-1185">Reference proteome</keyword>
<name>A0ABV0K3N9_9CYAN</name>
<dbReference type="InterPro" id="IPR050680">
    <property type="entry name" value="YpeA/RimI_acetyltransf"/>
</dbReference>
<reference evidence="6 7" key="1">
    <citation type="submission" date="2022-04" db="EMBL/GenBank/DDBJ databases">
        <title>Positive selection, recombination, and allopatry shape intraspecific diversity of widespread and dominant cyanobacteria.</title>
        <authorList>
            <person name="Wei J."/>
            <person name="Shu W."/>
            <person name="Hu C."/>
        </authorList>
    </citation>
    <scope>NUCLEOTIDE SEQUENCE [LARGE SCALE GENOMIC DNA]</scope>
    <source>
        <strain evidence="6 7">DQ-A4</strain>
    </source>
</reference>
<dbReference type="EMBL" id="JAMPKX010000003">
    <property type="protein sequence ID" value="MEP0947348.1"/>
    <property type="molecule type" value="Genomic_DNA"/>
</dbReference>